<dbReference type="CDD" id="cd06572">
    <property type="entry name" value="Histidinol_dh"/>
    <property type="match status" value="1"/>
</dbReference>
<dbReference type="GO" id="GO:0005829">
    <property type="term" value="C:cytosol"/>
    <property type="evidence" value="ECO:0007669"/>
    <property type="project" value="TreeGrafter"/>
</dbReference>
<dbReference type="HAMAP" id="MF_01024">
    <property type="entry name" value="HisD"/>
    <property type="match status" value="1"/>
</dbReference>
<evidence type="ECO:0000256" key="7">
    <source>
        <dbReference type="PIRSR" id="PIRSR000099-1"/>
    </source>
</evidence>
<sequence length="433" mass="47270">MRIHHYPSKSADVRLNQIARRKLTCSRKDELQVLQVLEAIRIRGDDALMEYVRQFDSPELDIADIRVTAAEFQEAERAVSDAFRESLERAHRQIEEFHRMQVPHSRMFTGREGVVTGQIVHPVDAAGIYVPGGQGGKTPLVSSVLMGAVPARIAGVKRRIMATPADRQGRVNPHLLVAAAVSGIHDVFKIGSAWAVAAMAFGTASVDRCDVIVGPGNTYVTLAKKLVSGMVGIDMIAGPSEILILADETARPDHAAADMLSQAEHDRVASAVLITPSKRLAASVLQEIEEQLPELARKDIARESLNRFGAVFTVPDMATALTLANRIAPEHLELLVEHPFDLISEIRHAGAVFMGHYTPEPMGDYIAGPNHVLPTAGSARFSSALSVDHFVKKTSMIYYSREAFLREAPHVMRLAETEGLGAHARSVSVRLNE</sequence>
<dbReference type="InterPro" id="IPR016161">
    <property type="entry name" value="Ald_DH/histidinol_DH"/>
</dbReference>
<comment type="similarity">
    <text evidence="1 5 6 10">Belongs to the histidinol dehydrogenase family.</text>
</comment>
<comment type="catalytic activity">
    <reaction evidence="5">
        <text>L-histidinol + 2 NAD(+) + H2O = L-histidine + 2 NADH + 3 H(+)</text>
        <dbReference type="Rhea" id="RHEA:20641"/>
        <dbReference type="ChEBI" id="CHEBI:15377"/>
        <dbReference type="ChEBI" id="CHEBI:15378"/>
        <dbReference type="ChEBI" id="CHEBI:57540"/>
        <dbReference type="ChEBI" id="CHEBI:57595"/>
        <dbReference type="ChEBI" id="CHEBI:57699"/>
        <dbReference type="ChEBI" id="CHEBI:57945"/>
        <dbReference type="EC" id="1.1.1.23"/>
    </reaction>
</comment>
<dbReference type="NCBIfam" id="TIGR00069">
    <property type="entry name" value="hisD"/>
    <property type="match status" value="1"/>
</dbReference>
<feature type="binding site" evidence="5 8">
    <location>
        <position position="262"/>
    </location>
    <ligand>
        <name>substrate</name>
    </ligand>
</feature>
<keyword evidence="2 5" id="KW-0479">Metal-binding</keyword>
<dbReference type="InterPro" id="IPR012131">
    <property type="entry name" value="Hstdl_DH"/>
</dbReference>
<feature type="binding site" evidence="5 8">
    <location>
        <position position="240"/>
    </location>
    <ligand>
        <name>substrate</name>
    </ligand>
</feature>
<dbReference type="PANTHER" id="PTHR21256">
    <property type="entry name" value="HISTIDINOL DEHYDROGENASE HDH"/>
    <property type="match status" value="1"/>
</dbReference>
<feature type="binding site" evidence="5 8">
    <location>
        <position position="418"/>
    </location>
    <ligand>
        <name>substrate</name>
    </ligand>
</feature>
<dbReference type="GO" id="GO:0051287">
    <property type="term" value="F:NAD binding"/>
    <property type="evidence" value="ECO:0007669"/>
    <property type="project" value="InterPro"/>
</dbReference>
<dbReference type="EMBL" id="DSUH01000364">
    <property type="protein sequence ID" value="HGU34295.1"/>
    <property type="molecule type" value="Genomic_DNA"/>
</dbReference>
<feature type="binding site" evidence="5 8">
    <location>
        <position position="265"/>
    </location>
    <ligand>
        <name>substrate</name>
    </ligand>
</feature>
<keyword evidence="5" id="KW-0028">Amino-acid biosynthesis</keyword>
<protein>
    <recommendedName>
        <fullName evidence="5">Histidinol dehydrogenase</fullName>
        <shortName evidence="5">HDH</shortName>
        <ecNumber evidence="5">1.1.1.23</ecNumber>
    </recommendedName>
</protein>
<comment type="caution">
    <text evidence="11">The sequence shown here is derived from an EMBL/GenBank/DDBJ whole genome shotgun (WGS) entry which is preliminary data.</text>
</comment>
<keyword evidence="5" id="KW-0520">NAD</keyword>
<comment type="function">
    <text evidence="5">Catalyzes the sequential NAD-dependent oxidations of L-histidinol to L-histidinaldehyde and then to L-histidine.</text>
</comment>
<evidence type="ECO:0000256" key="6">
    <source>
        <dbReference type="PIRNR" id="PIRNR000099"/>
    </source>
</evidence>
<evidence type="ECO:0000313" key="11">
    <source>
        <dbReference type="EMBL" id="HGU34295.1"/>
    </source>
</evidence>
<dbReference type="PROSITE" id="PS00611">
    <property type="entry name" value="HISOL_DEHYDROGENASE"/>
    <property type="match status" value="1"/>
</dbReference>
<comment type="pathway">
    <text evidence="5">Amino-acid biosynthesis; L-histidine biosynthesis; L-histidine from 5-phospho-alpha-D-ribose 1-diphosphate: step 9/9.</text>
</comment>
<dbReference type="PIRSF" id="PIRSF000099">
    <property type="entry name" value="Histidinol_dh"/>
    <property type="match status" value="1"/>
</dbReference>
<dbReference type="PANTHER" id="PTHR21256:SF2">
    <property type="entry name" value="HISTIDINE BIOSYNTHESIS TRIFUNCTIONAL PROTEIN"/>
    <property type="match status" value="1"/>
</dbReference>
<feature type="binding site" evidence="5 9">
    <location>
        <position position="364"/>
    </location>
    <ligand>
        <name>Zn(2+)</name>
        <dbReference type="ChEBI" id="CHEBI:29105"/>
    </ligand>
</feature>
<comment type="caution">
    <text evidence="5">Lacks conserved residue(s) required for the propagation of feature annotation.</text>
</comment>
<dbReference type="UniPathway" id="UPA00031">
    <property type="reaction ID" value="UER00014"/>
</dbReference>
<name>A0A7C4W126_9BACT</name>
<dbReference type="FunFam" id="3.40.50.1980:FF:000001">
    <property type="entry name" value="Histidinol dehydrogenase"/>
    <property type="match status" value="1"/>
</dbReference>
<gene>
    <name evidence="5 11" type="primary">hisD</name>
    <name evidence="11" type="ORF">ENS29_15835</name>
</gene>
<evidence type="ECO:0000256" key="8">
    <source>
        <dbReference type="PIRSR" id="PIRSR000099-3"/>
    </source>
</evidence>
<feature type="binding site" evidence="5 9">
    <location>
        <position position="262"/>
    </location>
    <ligand>
        <name>Zn(2+)</name>
        <dbReference type="ChEBI" id="CHEBI:29105"/>
    </ligand>
</feature>
<evidence type="ECO:0000256" key="2">
    <source>
        <dbReference type="ARBA" id="ARBA00022723"/>
    </source>
</evidence>
<evidence type="ECO:0000256" key="3">
    <source>
        <dbReference type="ARBA" id="ARBA00022833"/>
    </source>
</evidence>
<dbReference type="GO" id="GO:0008270">
    <property type="term" value="F:zinc ion binding"/>
    <property type="evidence" value="ECO:0007669"/>
    <property type="project" value="UniProtKB-UniRule"/>
</dbReference>
<dbReference type="InterPro" id="IPR001692">
    <property type="entry name" value="Histidinol_DH_CS"/>
</dbReference>
<dbReference type="AlphaFoldDB" id="A0A7C4W126"/>
<proteinExistence type="inferred from homology"/>
<reference evidence="11" key="1">
    <citation type="journal article" date="2020" name="mSystems">
        <title>Genome- and Community-Level Interaction Insights into Carbon Utilization and Element Cycling Functions of Hydrothermarchaeota in Hydrothermal Sediment.</title>
        <authorList>
            <person name="Zhou Z."/>
            <person name="Liu Y."/>
            <person name="Xu W."/>
            <person name="Pan J."/>
            <person name="Luo Z.H."/>
            <person name="Li M."/>
        </authorList>
    </citation>
    <scope>NUCLEOTIDE SEQUENCE [LARGE SCALE GENOMIC DNA]</scope>
    <source>
        <strain evidence="11">SpSt-477</strain>
    </source>
</reference>
<dbReference type="Gene3D" id="3.40.50.1980">
    <property type="entry name" value="Nitrogenase molybdenum iron protein domain"/>
    <property type="match status" value="2"/>
</dbReference>
<keyword evidence="5" id="KW-0368">Histidine biosynthesis</keyword>
<dbReference type="Gene3D" id="1.20.5.1300">
    <property type="match status" value="1"/>
</dbReference>
<feature type="binding site" evidence="5 8">
    <location>
        <position position="423"/>
    </location>
    <ligand>
        <name>substrate</name>
    </ligand>
</feature>
<dbReference type="GO" id="GO:0000105">
    <property type="term" value="P:L-histidine biosynthetic process"/>
    <property type="evidence" value="ECO:0007669"/>
    <property type="project" value="UniProtKB-UniRule"/>
</dbReference>
<feature type="active site" description="Proton acceptor" evidence="5 7">
    <location>
        <position position="330"/>
    </location>
</feature>
<keyword evidence="3 5" id="KW-0862">Zinc</keyword>
<dbReference type="EC" id="1.1.1.23" evidence="5"/>
<dbReference type="InterPro" id="IPR022695">
    <property type="entry name" value="Histidinol_DH_monofunct"/>
</dbReference>
<feature type="binding site" evidence="5 8">
    <location>
        <position position="364"/>
    </location>
    <ligand>
        <name>substrate</name>
    </ligand>
</feature>
<evidence type="ECO:0000256" key="10">
    <source>
        <dbReference type="RuleBase" id="RU004175"/>
    </source>
</evidence>
<dbReference type="GO" id="GO:0004399">
    <property type="term" value="F:histidinol dehydrogenase activity"/>
    <property type="evidence" value="ECO:0007669"/>
    <property type="project" value="UniProtKB-UniRule"/>
</dbReference>
<dbReference type="SUPFAM" id="SSF53720">
    <property type="entry name" value="ALDH-like"/>
    <property type="match status" value="1"/>
</dbReference>
<evidence type="ECO:0000256" key="9">
    <source>
        <dbReference type="PIRSR" id="PIRSR000099-4"/>
    </source>
</evidence>
<keyword evidence="4 5" id="KW-0560">Oxidoreductase</keyword>
<evidence type="ECO:0000256" key="5">
    <source>
        <dbReference type="HAMAP-Rule" id="MF_01024"/>
    </source>
</evidence>
<dbReference type="PRINTS" id="PR00083">
    <property type="entry name" value="HOLDHDRGNASE"/>
</dbReference>
<accession>A0A7C4W126</accession>
<evidence type="ECO:0000256" key="1">
    <source>
        <dbReference type="ARBA" id="ARBA00010178"/>
    </source>
</evidence>
<organism evidence="11">
    <name type="scientific">Desulfatirhabdium butyrativorans</name>
    <dbReference type="NCBI Taxonomy" id="340467"/>
    <lineage>
        <taxon>Bacteria</taxon>
        <taxon>Pseudomonadati</taxon>
        <taxon>Thermodesulfobacteriota</taxon>
        <taxon>Desulfobacteria</taxon>
        <taxon>Desulfobacterales</taxon>
        <taxon>Desulfatirhabdiaceae</taxon>
        <taxon>Desulfatirhabdium</taxon>
    </lineage>
</organism>
<comment type="cofactor">
    <cofactor evidence="5 9">
        <name>Zn(2+)</name>
        <dbReference type="ChEBI" id="CHEBI:29105"/>
    </cofactor>
    <text evidence="5 9">Binds 1 zinc ion per subunit.</text>
</comment>
<feature type="active site" description="Proton acceptor" evidence="5 7">
    <location>
        <position position="331"/>
    </location>
</feature>
<feature type="binding site" evidence="5 8">
    <location>
        <position position="331"/>
    </location>
    <ligand>
        <name>substrate</name>
    </ligand>
</feature>
<dbReference type="Pfam" id="PF00815">
    <property type="entry name" value="Histidinol_dh"/>
    <property type="match status" value="1"/>
</dbReference>
<feature type="binding site" evidence="5 9">
    <location>
        <position position="265"/>
    </location>
    <ligand>
        <name>Zn(2+)</name>
        <dbReference type="ChEBI" id="CHEBI:29105"/>
    </ligand>
</feature>
<evidence type="ECO:0000256" key="4">
    <source>
        <dbReference type="ARBA" id="ARBA00023002"/>
    </source>
</evidence>
<feature type="binding site" evidence="5 9">
    <location>
        <position position="423"/>
    </location>
    <ligand>
        <name>Zn(2+)</name>
        <dbReference type="ChEBI" id="CHEBI:29105"/>
    </ligand>
</feature>